<evidence type="ECO:0000313" key="5">
    <source>
        <dbReference type="Proteomes" id="UP000230750"/>
    </source>
</evidence>
<evidence type="ECO:0000256" key="2">
    <source>
        <dbReference type="ARBA" id="ARBA00023203"/>
    </source>
</evidence>
<accession>A0A2G8L3I6</accession>
<keyword evidence="1" id="KW-0677">Repeat</keyword>
<dbReference type="Pfam" id="PF00307">
    <property type="entry name" value="CH"/>
    <property type="match status" value="1"/>
</dbReference>
<dbReference type="GO" id="GO:0005737">
    <property type="term" value="C:cytoplasm"/>
    <property type="evidence" value="ECO:0007669"/>
    <property type="project" value="TreeGrafter"/>
</dbReference>
<dbReference type="STRING" id="307972.A0A2G8L3I6"/>
<comment type="caution">
    <text evidence="4">The sequence shown here is derived from an EMBL/GenBank/DDBJ whole genome shotgun (WGS) entry which is preliminary data.</text>
</comment>
<dbReference type="PANTHER" id="PTHR19961:SF18">
    <property type="entry name" value="FI19014P1"/>
    <property type="match status" value="1"/>
</dbReference>
<dbReference type="Gene3D" id="1.10.418.10">
    <property type="entry name" value="Calponin-like domain"/>
    <property type="match status" value="1"/>
</dbReference>
<reference evidence="4 5" key="1">
    <citation type="journal article" date="2017" name="PLoS Biol.">
        <title>The sea cucumber genome provides insights into morphological evolution and visceral regeneration.</title>
        <authorList>
            <person name="Zhang X."/>
            <person name="Sun L."/>
            <person name="Yuan J."/>
            <person name="Sun Y."/>
            <person name="Gao Y."/>
            <person name="Zhang L."/>
            <person name="Li S."/>
            <person name="Dai H."/>
            <person name="Hamel J.F."/>
            <person name="Liu C."/>
            <person name="Yu Y."/>
            <person name="Liu S."/>
            <person name="Lin W."/>
            <person name="Guo K."/>
            <person name="Jin S."/>
            <person name="Xu P."/>
            <person name="Storey K.B."/>
            <person name="Huan P."/>
            <person name="Zhang T."/>
            <person name="Zhou Y."/>
            <person name="Zhang J."/>
            <person name="Lin C."/>
            <person name="Li X."/>
            <person name="Xing L."/>
            <person name="Huo D."/>
            <person name="Sun M."/>
            <person name="Wang L."/>
            <person name="Mercier A."/>
            <person name="Li F."/>
            <person name="Yang H."/>
            <person name="Xiang J."/>
        </authorList>
    </citation>
    <scope>NUCLEOTIDE SEQUENCE [LARGE SCALE GENOMIC DNA]</scope>
    <source>
        <strain evidence="4">Shaxun</strain>
        <tissue evidence="4">Muscle</tissue>
    </source>
</reference>
<gene>
    <name evidence="4" type="ORF">BSL78_08255</name>
</gene>
<dbReference type="GO" id="GO:0051017">
    <property type="term" value="P:actin filament bundle assembly"/>
    <property type="evidence" value="ECO:0007669"/>
    <property type="project" value="InterPro"/>
</dbReference>
<name>A0A2G8L3I6_STIJA</name>
<dbReference type="AlphaFoldDB" id="A0A2G8L3I6"/>
<dbReference type="PROSITE" id="PS50021">
    <property type="entry name" value="CH"/>
    <property type="match status" value="1"/>
</dbReference>
<dbReference type="GO" id="GO:0051015">
    <property type="term" value="F:actin filament binding"/>
    <property type="evidence" value="ECO:0007669"/>
    <property type="project" value="InterPro"/>
</dbReference>
<dbReference type="GO" id="GO:0032432">
    <property type="term" value="C:actin filament bundle"/>
    <property type="evidence" value="ECO:0007669"/>
    <property type="project" value="TreeGrafter"/>
</dbReference>
<sequence>MSIKYKAQSDHTQRAESVLRNADVIGCRAFVTPNDIVKGNSKLNMAFVANLFNHYPALEPMEEEIEYIEETREEKIKALNCP</sequence>
<dbReference type="SUPFAM" id="SSF47576">
    <property type="entry name" value="Calponin-homology domain, CH-domain"/>
    <property type="match status" value="1"/>
</dbReference>
<organism evidence="4 5">
    <name type="scientific">Stichopus japonicus</name>
    <name type="common">Sea cucumber</name>
    <dbReference type="NCBI Taxonomy" id="307972"/>
    <lineage>
        <taxon>Eukaryota</taxon>
        <taxon>Metazoa</taxon>
        <taxon>Echinodermata</taxon>
        <taxon>Eleutherozoa</taxon>
        <taxon>Echinozoa</taxon>
        <taxon>Holothuroidea</taxon>
        <taxon>Aspidochirotacea</taxon>
        <taxon>Aspidochirotida</taxon>
        <taxon>Stichopodidae</taxon>
        <taxon>Apostichopus</taxon>
    </lineage>
</organism>
<dbReference type="InterPro" id="IPR039959">
    <property type="entry name" value="Fimbrin/Plastin"/>
</dbReference>
<dbReference type="EMBL" id="MRZV01000233">
    <property type="protein sequence ID" value="PIK54826.1"/>
    <property type="molecule type" value="Genomic_DNA"/>
</dbReference>
<dbReference type="InterPro" id="IPR001715">
    <property type="entry name" value="CH_dom"/>
</dbReference>
<protein>
    <submittedName>
        <fullName evidence="4">Putative fimbrin-like</fullName>
    </submittedName>
</protein>
<dbReference type="GO" id="GO:0051639">
    <property type="term" value="P:actin filament network formation"/>
    <property type="evidence" value="ECO:0007669"/>
    <property type="project" value="TreeGrafter"/>
</dbReference>
<feature type="domain" description="Calponin-homology (CH)" evidence="3">
    <location>
        <begin position="1"/>
        <end position="56"/>
    </location>
</feature>
<keyword evidence="2" id="KW-0009">Actin-binding</keyword>
<evidence type="ECO:0000313" key="4">
    <source>
        <dbReference type="EMBL" id="PIK54826.1"/>
    </source>
</evidence>
<dbReference type="OrthoDB" id="431378at2759"/>
<dbReference type="InterPro" id="IPR036872">
    <property type="entry name" value="CH_dom_sf"/>
</dbReference>
<dbReference type="PANTHER" id="PTHR19961">
    <property type="entry name" value="FIMBRIN/PLASTIN"/>
    <property type="match status" value="1"/>
</dbReference>
<evidence type="ECO:0000256" key="1">
    <source>
        <dbReference type="ARBA" id="ARBA00022737"/>
    </source>
</evidence>
<dbReference type="Proteomes" id="UP000230750">
    <property type="component" value="Unassembled WGS sequence"/>
</dbReference>
<proteinExistence type="predicted"/>
<evidence type="ECO:0000259" key="3">
    <source>
        <dbReference type="PROSITE" id="PS50021"/>
    </source>
</evidence>
<dbReference type="GO" id="GO:0005884">
    <property type="term" value="C:actin filament"/>
    <property type="evidence" value="ECO:0007669"/>
    <property type="project" value="TreeGrafter"/>
</dbReference>
<keyword evidence="5" id="KW-1185">Reference proteome</keyword>